<evidence type="ECO:0000313" key="4">
    <source>
        <dbReference type="Proteomes" id="UP001150941"/>
    </source>
</evidence>
<comment type="caution">
    <text evidence="3">The sequence shown here is derived from an EMBL/GenBank/DDBJ whole genome shotgun (WGS) entry which is preliminary data.</text>
</comment>
<evidence type="ECO:0000256" key="2">
    <source>
        <dbReference type="SAM" id="MobiDB-lite"/>
    </source>
</evidence>
<name>A0A9W9P7X8_9EURO</name>
<feature type="region of interest" description="Disordered" evidence="2">
    <location>
        <begin position="1"/>
        <end position="367"/>
    </location>
</feature>
<feature type="compositionally biased region" description="Low complexity" evidence="2">
    <location>
        <begin position="307"/>
        <end position="319"/>
    </location>
</feature>
<dbReference type="GeneID" id="83200420"/>
<proteinExistence type="predicted"/>
<dbReference type="EMBL" id="JAPQKS010000003">
    <property type="protein sequence ID" value="KAJ5239201.1"/>
    <property type="molecule type" value="Genomic_DNA"/>
</dbReference>
<reference evidence="3" key="1">
    <citation type="submission" date="2022-11" db="EMBL/GenBank/DDBJ databases">
        <authorList>
            <person name="Petersen C."/>
        </authorList>
    </citation>
    <scope>NUCLEOTIDE SEQUENCE</scope>
    <source>
        <strain evidence="3">IBT 19713</strain>
    </source>
</reference>
<evidence type="ECO:0000256" key="1">
    <source>
        <dbReference type="SAM" id="Coils"/>
    </source>
</evidence>
<feature type="compositionally biased region" description="Polar residues" evidence="2">
    <location>
        <begin position="125"/>
        <end position="138"/>
    </location>
</feature>
<keyword evidence="4" id="KW-1185">Reference proteome</keyword>
<feature type="compositionally biased region" description="Basic and acidic residues" evidence="2">
    <location>
        <begin position="187"/>
        <end position="199"/>
    </location>
</feature>
<accession>A0A9W9P7X8</accession>
<evidence type="ECO:0000313" key="3">
    <source>
        <dbReference type="EMBL" id="KAJ5239201.1"/>
    </source>
</evidence>
<feature type="compositionally biased region" description="Low complexity" evidence="2">
    <location>
        <begin position="240"/>
        <end position="249"/>
    </location>
</feature>
<feature type="coiled-coil region" evidence="1">
    <location>
        <begin position="531"/>
        <end position="558"/>
    </location>
</feature>
<feature type="compositionally biased region" description="Polar residues" evidence="2">
    <location>
        <begin position="274"/>
        <end position="292"/>
    </location>
</feature>
<reference evidence="3" key="2">
    <citation type="journal article" date="2023" name="IMA Fungus">
        <title>Comparative genomic study of the Penicillium genus elucidates a diverse pangenome and 15 lateral gene transfer events.</title>
        <authorList>
            <person name="Petersen C."/>
            <person name="Sorensen T."/>
            <person name="Nielsen M.R."/>
            <person name="Sondergaard T.E."/>
            <person name="Sorensen J.L."/>
            <person name="Fitzpatrick D.A."/>
            <person name="Frisvad J.C."/>
            <person name="Nielsen K.L."/>
        </authorList>
    </citation>
    <scope>NUCLEOTIDE SEQUENCE</scope>
    <source>
        <strain evidence="3">IBT 19713</strain>
    </source>
</reference>
<sequence>MPDQPSLQRTDSKRGGASYARKKDKSLAVSIPRPHGPDTELGDIQLSASNAFARMKSRDMEGSKLPRFSGGHPVSPTGPISPISLSSPETSNNLPEVSPHSLGSKRSNLDYDEELALPMPKPRNQRSLTSESIRSQDQQDIKNPAPDSRGVTDLVDPSKNIVPRPYLPGTSEEKKISKLGKLKSKLSFKDLRKETDKQNDISSAKSTMQARRIATTSGLPAFSSSTQSSKSKSRPKVLHSTRASSTASSITDPSPKPSISTTRAPSPPVACVNAQGTMASTKLPTIRTSQPPDSRPKSGANLVANESPKTPTSSPSTASMKDEDDRAVPGAWPPTPAPKEPVVKKSRPSTYATPINLAPSIDDLGEGDGKVKYLPRSWLEETPEAFMLDSRCYAPSRTSNNDIATSFPNYVPSVNERLEQSNIPARKSTSSEGHNHGKSQVDDIVDIVRSIQRQSDSGIASLGHRVEELSDWVGGQLKSQIENISDVGRTNAELFDKQCEISREIMKFQLDIRLQIGVMERRMSTFEHDILDDMKSKLKALARSYEDLSKRTDELVEKELLSFDHTHAFIEQQIQNNCEIEKEIAFLKSRLALKTSLFPAPKKESLDALRARKSESSMASTDPLIRKPTVIRALPSGGTHPLLLSANNTATTTVDNKPAGLLPRTTSLSKRGLLKNFRDITSSDLKDKGTEKRTGPEENKKWNLFGFRRSHDGPERPKQGSTKLPLVLVSILEKDAQQRGYYQLPSLDAACSTHPTRYPRADETKANSSNFGASCFP</sequence>
<feature type="compositionally biased region" description="Basic residues" evidence="2">
    <location>
        <begin position="177"/>
        <end position="186"/>
    </location>
</feature>
<dbReference type="Proteomes" id="UP001150941">
    <property type="component" value="Unassembled WGS sequence"/>
</dbReference>
<gene>
    <name evidence="3" type="ORF">N7468_003820</name>
</gene>
<feature type="compositionally biased region" description="Polar residues" evidence="2">
    <location>
        <begin position="200"/>
        <end position="218"/>
    </location>
</feature>
<dbReference type="RefSeq" id="XP_058332120.1">
    <property type="nucleotide sequence ID" value="XM_058473117.1"/>
</dbReference>
<keyword evidence="1" id="KW-0175">Coiled coil</keyword>
<organism evidence="3 4">
    <name type="scientific">Penicillium chermesinum</name>
    <dbReference type="NCBI Taxonomy" id="63820"/>
    <lineage>
        <taxon>Eukaryota</taxon>
        <taxon>Fungi</taxon>
        <taxon>Dikarya</taxon>
        <taxon>Ascomycota</taxon>
        <taxon>Pezizomycotina</taxon>
        <taxon>Eurotiomycetes</taxon>
        <taxon>Eurotiomycetidae</taxon>
        <taxon>Eurotiales</taxon>
        <taxon>Aspergillaceae</taxon>
        <taxon>Penicillium</taxon>
    </lineage>
</organism>
<dbReference type="AlphaFoldDB" id="A0A9W9P7X8"/>
<feature type="compositionally biased region" description="Polar residues" evidence="2">
    <location>
        <begin position="83"/>
        <end position="95"/>
    </location>
</feature>
<dbReference type="OrthoDB" id="4339014at2759"/>
<protein>
    <submittedName>
        <fullName evidence="3">Uncharacterized protein</fullName>
    </submittedName>
</protein>